<dbReference type="AlphaFoldDB" id="A0A2Z4LTA1"/>
<dbReference type="Gene3D" id="3.30.370.10">
    <property type="entry name" value="Barstar-like"/>
    <property type="match status" value="1"/>
</dbReference>
<dbReference type="RefSeq" id="WP_112378259.1">
    <property type="nucleotide sequence ID" value="NZ_CP030104.1"/>
</dbReference>
<dbReference type="InterPro" id="IPR035905">
    <property type="entry name" value="Barstar-like_sf"/>
</dbReference>
<dbReference type="EMBL" id="CP030104">
    <property type="protein sequence ID" value="AWX44814.1"/>
    <property type="molecule type" value="Genomic_DNA"/>
</dbReference>
<proteinExistence type="inferred from homology"/>
<evidence type="ECO:0000259" key="2">
    <source>
        <dbReference type="Pfam" id="PF01337"/>
    </source>
</evidence>
<reference evidence="3 4" key="1">
    <citation type="submission" date="2018-06" db="EMBL/GenBank/DDBJ databases">
        <title>Spongiibacterium sp. HME9304 Genome sequencing and assembly.</title>
        <authorList>
            <person name="Kang H."/>
            <person name="Kim H."/>
            <person name="Joh K."/>
        </authorList>
    </citation>
    <scope>NUCLEOTIDE SEQUENCE [LARGE SCALE GENOMIC DNA]</scope>
    <source>
        <strain evidence="3 4">HME9304</strain>
    </source>
</reference>
<evidence type="ECO:0000256" key="1">
    <source>
        <dbReference type="ARBA" id="ARBA00006845"/>
    </source>
</evidence>
<evidence type="ECO:0000313" key="4">
    <source>
        <dbReference type="Proteomes" id="UP000248536"/>
    </source>
</evidence>
<dbReference type="OrthoDB" id="4793808at2"/>
<name>A0A2Z4LTA1_9FLAO</name>
<feature type="domain" description="Barstar (barnase inhibitor)" evidence="2">
    <location>
        <begin position="6"/>
        <end position="87"/>
    </location>
</feature>
<dbReference type="SUPFAM" id="SSF52038">
    <property type="entry name" value="Barstar-related"/>
    <property type="match status" value="1"/>
</dbReference>
<keyword evidence="4" id="KW-1185">Reference proteome</keyword>
<accession>A0A2Z4LTA1</accession>
<protein>
    <recommendedName>
        <fullName evidence="2">Barstar (barnase inhibitor) domain-containing protein</fullName>
    </recommendedName>
</protein>
<dbReference type="InterPro" id="IPR000468">
    <property type="entry name" value="Barstar"/>
</dbReference>
<dbReference type="Proteomes" id="UP000248536">
    <property type="component" value="Chromosome"/>
</dbReference>
<evidence type="ECO:0000313" key="3">
    <source>
        <dbReference type="EMBL" id="AWX44814.1"/>
    </source>
</evidence>
<organism evidence="3 4">
    <name type="scientific">Flagellimonas maritima</name>
    <dbReference type="NCBI Taxonomy" id="1383885"/>
    <lineage>
        <taxon>Bacteria</taxon>
        <taxon>Pseudomonadati</taxon>
        <taxon>Bacteroidota</taxon>
        <taxon>Flavobacteriia</taxon>
        <taxon>Flavobacteriales</taxon>
        <taxon>Flavobacteriaceae</taxon>
        <taxon>Flagellimonas</taxon>
    </lineage>
</organism>
<sequence>MKTEYVVNGTRITSEKVFYNEIEKLLTYGLNWKIGRNLNAFADVLRGGFGTFDCDEKIVLKWKNFSKSEAHLKPVFLNRVLEIIEESENVTLIKVH</sequence>
<gene>
    <name evidence="3" type="ORF">HME9304_01819</name>
</gene>
<dbReference type="Pfam" id="PF01337">
    <property type="entry name" value="Barstar"/>
    <property type="match status" value="1"/>
</dbReference>
<comment type="similarity">
    <text evidence="1">Belongs to the barstar family.</text>
</comment>
<dbReference type="KEGG" id="spon:HME9304_01819"/>